<feature type="domain" description="SCP" evidence="2">
    <location>
        <begin position="60"/>
        <end position="172"/>
    </location>
</feature>
<keyword evidence="1" id="KW-0732">Signal</keyword>
<feature type="chain" id="PRO_5040787806" evidence="1">
    <location>
        <begin position="31"/>
        <end position="196"/>
    </location>
</feature>
<dbReference type="CDD" id="cd05379">
    <property type="entry name" value="CAP_bacterial"/>
    <property type="match status" value="1"/>
</dbReference>
<evidence type="ECO:0000313" key="3">
    <source>
        <dbReference type="EMBL" id="MDA0162575.1"/>
    </source>
</evidence>
<dbReference type="EMBL" id="JAPDOD010000019">
    <property type="protein sequence ID" value="MDA0162575.1"/>
    <property type="molecule type" value="Genomic_DNA"/>
</dbReference>
<dbReference type="Proteomes" id="UP001149140">
    <property type="component" value="Unassembled WGS sequence"/>
</dbReference>
<dbReference type="InterPro" id="IPR014044">
    <property type="entry name" value="CAP_dom"/>
</dbReference>
<dbReference type="RefSeq" id="WP_270041816.1">
    <property type="nucleotide sequence ID" value="NZ_JAPDOD010000019.1"/>
</dbReference>
<dbReference type="Pfam" id="PF00188">
    <property type="entry name" value="CAP"/>
    <property type="match status" value="1"/>
</dbReference>
<feature type="signal peptide" evidence="1">
    <location>
        <begin position="1"/>
        <end position="30"/>
    </location>
</feature>
<dbReference type="PANTHER" id="PTHR31157:SF1">
    <property type="entry name" value="SCP DOMAIN-CONTAINING PROTEIN"/>
    <property type="match status" value="1"/>
</dbReference>
<dbReference type="AlphaFoldDB" id="A0A9X3MWK3"/>
<gene>
    <name evidence="3" type="ORF">OM076_20035</name>
</gene>
<evidence type="ECO:0000256" key="1">
    <source>
        <dbReference type="SAM" id="SignalP"/>
    </source>
</evidence>
<comment type="caution">
    <text evidence="3">The sequence shown here is derived from an EMBL/GenBank/DDBJ whole genome shotgun (WGS) entry which is preliminary data.</text>
</comment>
<keyword evidence="4" id="KW-1185">Reference proteome</keyword>
<name>A0A9X3MWK3_9ACTN</name>
<sequence>MLTPAFTRTRLHAAAFALLAFGLFAAPASASRGVYQCAGSLDIPQTDGQPATAATAITCLVNVERTSRGIPALKPDADLAQAAGGHAADMSRRRFFAHVNTSGEGLSARLRDAGYGNPGDGWYAAEDLGWGTGDRATPNAIVDAWLNSPHHRRILLSPTYEELGVGVAQGAPKPTMSGLPGATYTLDLGTIRVGGD</sequence>
<dbReference type="PANTHER" id="PTHR31157">
    <property type="entry name" value="SCP DOMAIN-CONTAINING PROTEIN"/>
    <property type="match status" value="1"/>
</dbReference>
<dbReference type="Gene3D" id="3.40.33.10">
    <property type="entry name" value="CAP"/>
    <property type="match status" value="1"/>
</dbReference>
<organism evidence="3 4">
    <name type="scientific">Solirubrobacter ginsenosidimutans</name>
    <dbReference type="NCBI Taxonomy" id="490573"/>
    <lineage>
        <taxon>Bacteria</taxon>
        <taxon>Bacillati</taxon>
        <taxon>Actinomycetota</taxon>
        <taxon>Thermoleophilia</taxon>
        <taxon>Solirubrobacterales</taxon>
        <taxon>Solirubrobacteraceae</taxon>
        <taxon>Solirubrobacter</taxon>
    </lineage>
</organism>
<protein>
    <submittedName>
        <fullName evidence="3">CAP domain-containing protein</fullName>
    </submittedName>
</protein>
<reference evidence="3" key="1">
    <citation type="submission" date="2022-10" db="EMBL/GenBank/DDBJ databases">
        <title>The WGS of Solirubrobacter ginsenosidimutans DSM 21036.</title>
        <authorList>
            <person name="Jiang Z."/>
        </authorList>
    </citation>
    <scope>NUCLEOTIDE SEQUENCE</scope>
    <source>
        <strain evidence="3">DSM 21036</strain>
    </source>
</reference>
<proteinExistence type="predicted"/>
<accession>A0A9X3MWK3</accession>
<dbReference type="SUPFAM" id="SSF55797">
    <property type="entry name" value="PR-1-like"/>
    <property type="match status" value="1"/>
</dbReference>
<evidence type="ECO:0000313" key="4">
    <source>
        <dbReference type="Proteomes" id="UP001149140"/>
    </source>
</evidence>
<evidence type="ECO:0000259" key="2">
    <source>
        <dbReference type="Pfam" id="PF00188"/>
    </source>
</evidence>
<dbReference type="InterPro" id="IPR035940">
    <property type="entry name" value="CAP_sf"/>
</dbReference>